<dbReference type="NCBIfam" id="NF033581">
    <property type="entry name" value="transpos_IS5_4"/>
    <property type="match status" value="1"/>
</dbReference>
<feature type="domain" description="Transposase InsH N-terminal" evidence="8">
    <location>
        <begin position="21"/>
        <end position="119"/>
    </location>
</feature>
<evidence type="ECO:0000256" key="5">
    <source>
        <dbReference type="ARBA" id="ARBA00023172"/>
    </source>
</evidence>
<dbReference type="GO" id="GO:0003677">
    <property type="term" value="F:DNA binding"/>
    <property type="evidence" value="ECO:0007669"/>
    <property type="project" value="UniProtKB-KW"/>
</dbReference>
<evidence type="ECO:0000259" key="8">
    <source>
        <dbReference type="Pfam" id="PF05598"/>
    </source>
</evidence>
<dbReference type="Pfam" id="PF05598">
    <property type="entry name" value="DUF772"/>
    <property type="match status" value="1"/>
</dbReference>
<dbReference type="InterPro" id="IPR008490">
    <property type="entry name" value="Transposase_InsH_N"/>
</dbReference>
<feature type="region of interest" description="Disordered" evidence="6">
    <location>
        <begin position="164"/>
        <end position="205"/>
    </location>
</feature>
<keyword evidence="3" id="KW-0815">Transposition</keyword>
<comment type="caution">
    <text evidence="9">The sequence shown here is derived from an EMBL/GenBank/DDBJ whole genome shotgun (WGS) entry which is preliminary data.</text>
</comment>
<dbReference type="PANTHER" id="PTHR35604:SF2">
    <property type="entry name" value="TRANSPOSASE INSH FOR INSERTION SEQUENCE ELEMENT IS5A-RELATED"/>
    <property type="match status" value="1"/>
</dbReference>
<accession>A0A7W8P8R1</accession>
<evidence type="ECO:0000259" key="7">
    <source>
        <dbReference type="Pfam" id="PF01609"/>
    </source>
</evidence>
<feature type="compositionally biased region" description="Basic and acidic residues" evidence="6">
    <location>
        <begin position="182"/>
        <end position="205"/>
    </location>
</feature>
<dbReference type="PANTHER" id="PTHR35604">
    <property type="entry name" value="TRANSPOSASE INSH FOR INSERTION SEQUENCE ELEMENT IS5A-RELATED"/>
    <property type="match status" value="1"/>
</dbReference>
<keyword evidence="5" id="KW-0233">DNA recombination</keyword>
<evidence type="ECO:0000256" key="6">
    <source>
        <dbReference type="SAM" id="MobiDB-lite"/>
    </source>
</evidence>
<dbReference type="Pfam" id="PF01609">
    <property type="entry name" value="DDE_Tnp_1"/>
    <property type="match status" value="1"/>
</dbReference>
<gene>
    <name evidence="9" type="ORF">HDG41_006528</name>
</gene>
<dbReference type="EMBL" id="JACHDE010000019">
    <property type="protein sequence ID" value="MBB5404432.1"/>
    <property type="molecule type" value="Genomic_DNA"/>
</dbReference>
<comment type="function">
    <text evidence="1">Involved in the transposition of the insertion sequence IS5.</text>
</comment>
<dbReference type="GO" id="GO:0006313">
    <property type="term" value="P:DNA transposition"/>
    <property type="evidence" value="ECO:0007669"/>
    <property type="project" value="InterPro"/>
</dbReference>
<comment type="similarity">
    <text evidence="2">Belongs to the transposase 11 family.</text>
</comment>
<reference evidence="9 10" key="1">
    <citation type="submission" date="2020-08" db="EMBL/GenBank/DDBJ databases">
        <title>Genomic Encyclopedia of Type Strains, Phase IV (KMG-V): Genome sequencing to study the core and pangenomes of soil and plant-associated prokaryotes.</title>
        <authorList>
            <person name="Whitman W."/>
        </authorList>
    </citation>
    <scope>NUCLEOTIDE SEQUENCE [LARGE SCALE GENOMIC DNA]</scope>
    <source>
        <strain evidence="9 10">JPY162</strain>
    </source>
</reference>
<evidence type="ECO:0000313" key="9">
    <source>
        <dbReference type="EMBL" id="MBB5404432.1"/>
    </source>
</evidence>
<dbReference type="InterPro" id="IPR002559">
    <property type="entry name" value="Transposase_11"/>
</dbReference>
<evidence type="ECO:0000256" key="2">
    <source>
        <dbReference type="ARBA" id="ARBA00010075"/>
    </source>
</evidence>
<proteinExistence type="inferred from homology"/>
<protein>
    <submittedName>
        <fullName evidence="9">Transposase</fullName>
    </submittedName>
</protein>
<dbReference type="InterPro" id="IPR047959">
    <property type="entry name" value="Transpos_IS5"/>
</dbReference>
<evidence type="ECO:0000256" key="1">
    <source>
        <dbReference type="ARBA" id="ARBA00003544"/>
    </source>
</evidence>
<feature type="domain" description="Transposase IS4-like" evidence="7">
    <location>
        <begin position="209"/>
        <end position="357"/>
    </location>
</feature>
<dbReference type="GO" id="GO:0004803">
    <property type="term" value="F:transposase activity"/>
    <property type="evidence" value="ECO:0007669"/>
    <property type="project" value="InterPro"/>
</dbReference>
<keyword evidence="4" id="KW-0238">DNA-binding</keyword>
<sequence>MAADAMRGMDEMQEPLFTTVKLEDFVPADHPLRPIRLLVNDALKRLNELFSVIYADTGRASIAPEKLMRALLLQVFYSVRSERMLMEQMRYNLLFRWFVGLAIEDAVWDHSVFSKNRDRLLEHEVVEAFFTEVMSLADKRGLLSREHFSVDGTLIQAWASHKSFRRKDGPDDGPPAGGGRNADTDWKGERRSNATHESTTDPEARLFKKSHKSPAILCYHGHILMENRSGLVVGAVVSHADGFAERASALQLLDCVPGAHAKTVGADKAYDTRDFVNDCRARNVTPHVARNDERWGGSAIDGRTSRHTGYRISQIIRKRIEEHFGWGKTVGRIRQTVYRGIKRVDQHFKLTMVASNLTRMARMPGVVPQGAAR</sequence>
<evidence type="ECO:0000313" key="10">
    <source>
        <dbReference type="Proteomes" id="UP000592820"/>
    </source>
</evidence>
<dbReference type="Proteomes" id="UP000592820">
    <property type="component" value="Unassembled WGS sequence"/>
</dbReference>
<evidence type="ECO:0000256" key="4">
    <source>
        <dbReference type="ARBA" id="ARBA00023125"/>
    </source>
</evidence>
<evidence type="ECO:0000256" key="3">
    <source>
        <dbReference type="ARBA" id="ARBA00022578"/>
    </source>
</evidence>
<name>A0A7W8P8R1_9BURK</name>
<dbReference type="AlphaFoldDB" id="A0A7W8P8R1"/>
<organism evidence="9 10">
    <name type="scientific">Paraburkholderia youngii</name>
    <dbReference type="NCBI Taxonomy" id="2782701"/>
    <lineage>
        <taxon>Bacteria</taxon>
        <taxon>Pseudomonadati</taxon>
        <taxon>Pseudomonadota</taxon>
        <taxon>Betaproteobacteria</taxon>
        <taxon>Burkholderiales</taxon>
        <taxon>Burkholderiaceae</taxon>
        <taxon>Paraburkholderia</taxon>
    </lineage>
</organism>